<keyword evidence="1" id="KW-0812">Transmembrane</keyword>
<feature type="transmembrane region" description="Helical" evidence="1">
    <location>
        <begin position="37"/>
        <end position="58"/>
    </location>
</feature>
<evidence type="ECO:0000313" key="2">
    <source>
        <dbReference type="EMBL" id="ETW12462.1"/>
    </source>
</evidence>
<organism evidence="2 3">
    <name type="scientific">Roseivivax marinus</name>
    <dbReference type="NCBI Taxonomy" id="1379903"/>
    <lineage>
        <taxon>Bacteria</taxon>
        <taxon>Pseudomonadati</taxon>
        <taxon>Pseudomonadota</taxon>
        <taxon>Alphaproteobacteria</taxon>
        <taxon>Rhodobacterales</taxon>
        <taxon>Roseobacteraceae</taxon>
        <taxon>Roseivivax</taxon>
    </lineage>
</organism>
<keyword evidence="1" id="KW-0472">Membrane</keyword>
<gene>
    <name evidence="2" type="ORF">ATO8_12956</name>
</gene>
<feature type="transmembrane region" description="Helical" evidence="1">
    <location>
        <begin position="96"/>
        <end position="117"/>
    </location>
</feature>
<proteinExistence type="predicted"/>
<dbReference type="eggNOG" id="COG3278">
    <property type="taxonomic scope" value="Bacteria"/>
</dbReference>
<keyword evidence="3" id="KW-1185">Reference proteome</keyword>
<reference evidence="2 3" key="1">
    <citation type="journal article" date="2014" name="Antonie Van Leeuwenhoek">
        <title>Roseivivax atlanticus sp. nov., isolated from surface seawater of the Atlantic Ocean.</title>
        <authorList>
            <person name="Li G."/>
            <person name="Lai Q."/>
            <person name="Liu X."/>
            <person name="Sun F."/>
            <person name="Shao Z."/>
        </authorList>
    </citation>
    <scope>NUCLEOTIDE SEQUENCE [LARGE SCALE GENOMIC DNA]</scope>
    <source>
        <strain evidence="2 3">22II-s10s</strain>
    </source>
</reference>
<dbReference type="STRING" id="1379903.ATO8_12956"/>
<dbReference type="InterPro" id="IPR036927">
    <property type="entry name" value="Cyt_c_oxase-like_su1_sf"/>
</dbReference>
<protein>
    <submittedName>
        <fullName evidence="2">Uncharacterized protein</fullName>
    </submittedName>
</protein>
<comment type="caution">
    <text evidence="2">The sequence shown here is derived from an EMBL/GenBank/DDBJ whole genome shotgun (WGS) entry which is preliminary data.</text>
</comment>
<dbReference type="AlphaFoldDB" id="W4HIA0"/>
<accession>W4HIA0</accession>
<evidence type="ECO:0000256" key="1">
    <source>
        <dbReference type="SAM" id="Phobius"/>
    </source>
</evidence>
<feature type="transmembrane region" description="Helical" evidence="1">
    <location>
        <begin position="70"/>
        <end position="90"/>
    </location>
</feature>
<evidence type="ECO:0000313" key="3">
    <source>
        <dbReference type="Proteomes" id="UP000019063"/>
    </source>
</evidence>
<dbReference type="Proteomes" id="UP000019063">
    <property type="component" value="Unassembled WGS sequence"/>
</dbReference>
<dbReference type="PATRIC" id="fig|1317118.6.peg.2667"/>
<keyword evidence="1" id="KW-1133">Transmembrane helix</keyword>
<name>W4HIA0_9RHOB</name>
<dbReference type="EMBL" id="AQQW01000007">
    <property type="protein sequence ID" value="ETW12462.1"/>
    <property type="molecule type" value="Genomic_DNA"/>
</dbReference>
<dbReference type="SUPFAM" id="SSF81442">
    <property type="entry name" value="Cytochrome c oxidase subunit I-like"/>
    <property type="match status" value="1"/>
</dbReference>
<dbReference type="Gene3D" id="1.20.210.10">
    <property type="entry name" value="Cytochrome c oxidase-like, subunit I domain"/>
    <property type="match status" value="1"/>
</dbReference>
<sequence length="131" mass="13613">MNGLARRFMILAVISAIVGMGWGIQMSASGDHGLSVAHAHLNLLGWVGFAIFAFYYHLVPQAAQGRLARAHFALAVTGVVFIVPGIVSATQGTGETLAKIGSILTVLSLIAFAAVVLRPHRASAPSRPAVA</sequence>
<feature type="transmembrane region" description="Helical" evidence="1">
    <location>
        <begin position="7"/>
        <end position="25"/>
    </location>
</feature>